<dbReference type="PANTHER" id="PTHR40037">
    <property type="entry name" value="PHOSPHOESTERASE YJCG-RELATED"/>
    <property type="match status" value="1"/>
</dbReference>
<organism evidence="1 2">
    <name type="scientific">Clostridium scatologenes</name>
    <dbReference type="NCBI Taxonomy" id="1548"/>
    <lineage>
        <taxon>Bacteria</taxon>
        <taxon>Bacillati</taxon>
        <taxon>Bacillota</taxon>
        <taxon>Clostridia</taxon>
        <taxon>Eubacteriales</taxon>
        <taxon>Clostridiaceae</taxon>
        <taxon>Clostridium</taxon>
    </lineage>
</organism>
<gene>
    <name evidence="1" type="ORF">CSCA_1474</name>
</gene>
<dbReference type="InterPro" id="IPR050580">
    <property type="entry name" value="2H_phosphoesterase_YjcG-like"/>
</dbReference>
<dbReference type="Gene3D" id="3.90.1140.10">
    <property type="entry name" value="Cyclic phosphodiesterase"/>
    <property type="match status" value="1"/>
</dbReference>
<accession>A0A0E3JY57</accession>
<dbReference type="SUPFAM" id="SSF55144">
    <property type="entry name" value="LigT-like"/>
    <property type="match status" value="1"/>
</dbReference>
<reference evidence="1 2" key="1">
    <citation type="journal article" date="2015" name="J. Biotechnol.">
        <title>Complete genome sequence of a malodorant-producing acetogen, Clostridium scatologenes ATCC 25775(T).</title>
        <authorList>
            <person name="Zhu Z."/>
            <person name="Guo T."/>
            <person name="Zheng H."/>
            <person name="Song T."/>
            <person name="Ouyang P."/>
            <person name="Xie J."/>
        </authorList>
    </citation>
    <scope>NUCLEOTIDE SEQUENCE [LARGE SCALE GENOMIC DNA]</scope>
    <source>
        <strain evidence="1 2">ATCC 25775</strain>
    </source>
</reference>
<dbReference type="AlphaFoldDB" id="A0A0E3JY57"/>
<proteinExistence type="predicted"/>
<name>A0A0E3JY57_CLOSL</name>
<dbReference type="Proteomes" id="UP000033115">
    <property type="component" value="Chromosome"/>
</dbReference>
<evidence type="ECO:0000313" key="1">
    <source>
        <dbReference type="EMBL" id="AKA68599.1"/>
    </source>
</evidence>
<dbReference type="RefSeq" id="WP_029160023.1">
    <property type="nucleotide sequence ID" value="NZ_CP009933.1"/>
</dbReference>
<dbReference type="EMBL" id="CP009933">
    <property type="protein sequence ID" value="AKA68599.1"/>
    <property type="molecule type" value="Genomic_DNA"/>
</dbReference>
<protein>
    <submittedName>
        <fullName evidence="1">Phosphoesterase HXTX</fullName>
    </submittedName>
</protein>
<evidence type="ECO:0000313" key="2">
    <source>
        <dbReference type="Proteomes" id="UP000033115"/>
    </source>
</evidence>
<dbReference type="InterPro" id="IPR009097">
    <property type="entry name" value="Cyclic_Pdiesterase"/>
</dbReference>
<dbReference type="STRING" id="1548.CSCA_1474"/>
<dbReference type="KEGG" id="csq:CSCA_1474"/>
<dbReference type="Pfam" id="PF13563">
    <property type="entry name" value="2_5_RNA_ligase2"/>
    <property type="match status" value="1"/>
</dbReference>
<dbReference type="PANTHER" id="PTHR40037:SF1">
    <property type="entry name" value="PHOSPHOESTERASE SAOUHSC_00951-RELATED"/>
    <property type="match status" value="1"/>
</dbReference>
<sequence>MNRYVLVCVIGGEVLNFHKEIRSSVCYKFNKKPQKLPAHFTIKAPFETDKIDEMIKILDEFSKNKKKESIKIDGFGKFREDVVYMNVKLSDEAKKIHDELIDELSKISWIEFKPNEGKNKIFHCTIVSRRIRDKFKEIWQYVNQYECNFENYFDNISLYKWNNNTWELYKKYEL</sequence>
<keyword evidence="2" id="KW-1185">Reference proteome</keyword>
<dbReference type="HOGENOM" id="CLU_1529999_0_0_9"/>